<evidence type="ECO:0000313" key="1">
    <source>
        <dbReference type="EMBL" id="KIK50794.1"/>
    </source>
</evidence>
<proteinExistence type="predicted"/>
<name>A0A0D0BMS3_9AGAR</name>
<keyword evidence="2" id="KW-1185">Reference proteome</keyword>
<reference evidence="1 2" key="1">
    <citation type="submission" date="2014-04" db="EMBL/GenBank/DDBJ databases">
        <title>Evolutionary Origins and Diversification of the Mycorrhizal Mutualists.</title>
        <authorList>
            <consortium name="DOE Joint Genome Institute"/>
            <consortium name="Mycorrhizal Genomics Consortium"/>
            <person name="Kohler A."/>
            <person name="Kuo A."/>
            <person name="Nagy L.G."/>
            <person name="Floudas D."/>
            <person name="Copeland A."/>
            <person name="Barry K.W."/>
            <person name="Cichocki N."/>
            <person name="Veneault-Fourrey C."/>
            <person name="LaButti K."/>
            <person name="Lindquist E.A."/>
            <person name="Lipzen A."/>
            <person name="Lundell T."/>
            <person name="Morin E."/>
            <person name="Murat C."/>
            <person name="Riley R."/>
            <person name="Ohm R."/>
            <person name="Sun H."/>
            <person name="Tunlid A."/>
            <person name="Henrissat B."/>
            <person name="Grigoriev I.V."/>
            <person name="Hibbett D.S."/>
            <person name="Martin F."/>
        </authorList>
    </citation>
    <scope>NUCLEOTIDE SEQUENCE [LARGE SCALE GENOMIC DNA]</scope>
    <source>
        <strain evidence="1 2">FD-317 M1</strain>
    </source>
</reference>
<sequence length="310" mass="34073">MTKGGCPLSDKSQGTLTKMLLKLQSAMSMPVKTVPHANFPGTIEARDKAIHVMQSNVRHTHPLPGLFHIGHLMSYLATLKKEKFLKVNHLQAASNKCIAFVRSSGLTFPTCKIKQEALEATIPSEDTKMDSALSSSKGKGKMSGSKFGWLTLAESEHAPKPKKNPGSYIYQFHSDFIPLHLAFIQIPMSTQSLDDALDINKQSPKGAQNINPDREHTPTQSAFLTAFEDSSGHQFPIAADEIDCAIAEVEVAAEHLHFFANNPHFSKELSTEDVAIDNRNCFIFTKAEEALDSVSTEELIQVSNELNCLP</sequence>
<organism evidence="1 2">
    <name type="scientific">Collybiopsis luxurians FD-317 M1</name>
    <dbReference type="NCBI Taxonomy" id="944289"/>
    <lineage>
        <taxon>Eukaryota</taxon>
        <taxon>Fungi</taxon>
        <taxon>Dikarya</taxon>
        <taxon>Basidiomycota</taxon>
        <taxon>Agaricomycotina</taxon>
        <taxon>Agaricomycetes</taxon>
        <taxon>Agaricomycetidae</taxon>
        <taxon>Agaricales</taxon>
        <taxon>Marasmiineae</taxon>
        <taxon>Omphalotaceae</taxon>
        <taxon>Collybiopsis</taxon>
        <taxon>Collybiopsis luxurians</taxon>
    </lineage>
</organism>
<evidence type="ECO:0000313" key="2">
    <source>
        <dbReference type="Proteomes" id="UP000053593"/>
    </source>
</evidence>
<dbReference type="Proteomes" id="UP000053593">
    <property type="component" value="Unassembled WGS sequence"/>
</dbReference>
<gene>
    <name evidence="1" type="ORF">GYMLUDRAFT_65126</name>
</gene>
<dbReference type="AlphaFoldDB" id="A0A0D0BMS3"/>
<protein>
    <submittedName>
        <fullName evidence="1">Unplaced genomic scaffold GYMLUscaffold_136, whole genome shotgun sequence</fullName>
    </submittedName>
</protein>
<accession>A0A0D0BMS3</accession>
<dbReference type="EMBL" id="KN834884">
    <property type="protein sequence ID" value="KIK50794.1"/>
    <property type="molecule type" value="Genomic_DNA"/>
</dbReference>
<dbReference type="HOGENOM" id="CLU_897302_0_0_1"/>